<evidence type="ECO:0000313" key="1">
    <source>
        <dbReference type="EMBL" id="KAJ5180971.1"/>
    </source>
</evidence>
<evidence type="ECO:0000313" key="2">
    <source>
        <dbReference type="Proteomes" id="UP001146351"/>
    </source>
</evidence>
<gene>
    <name evidence="1" type="ORF">N7492_004181</name>
</gene>
<keyword evidence="2" id="KW-1185">Reference proteome</keyword>
<accession>A0A9W9LWT6</accession>
<reference evidence="1" key="2">
    <citation type="journal article" date="2023" name="IMA Fungus">
        <title>Comparative genomic study of the Penicillium genus elucidates a diverse pangenome and 15 lateral gene transfer events.</title>
        <authorList>
            <person name="Petersen C."/>
            <person name="Sorensen T."/>
            <person name="Nielsen M.R."/>
            <person name="Sondergaard T.E."/>
            <person name="Sorensen J.L."/>
            <person name="Fitzpatrick D.A."/>
            <person name="Frisvad J.C."/>
            <person name="Nielsen K.L."/>
        </authorList>
    </citation>
    <scope>NUCLEOTIDE SEQUENCE</scope>
    <source>
        <strain evidence="1">IBT 21917</strain>
    </source>
</reference>
<proteinExistence type="predicted"/>
<dbReference type="Proteomes" id="UP001146351">
    <property type="component" value="Unassembled WGS sequence"/>
</dbReference>
<name>A0A9W9LWT6_9EURO</name>
<reference evidence="1" key="1">
    <citation type="submission" date="2022-11" db="EMBL/GenBank/DDBJ databases">
        <authorList>
            <person name="Petersen C."/>
        </authorList>
    </citation>
    <scope>NUCLEOTIDE SEQUENCE</scope>
    <source>
        <strain evidence="1">IBT 21917</strain>
    </source>
</reference>
<sequence>MAVCHHPPLRRDNEHERGYLPLDGVSSQGLPPSFYMKTKVAGRCIQGHVESYIEASITRPGDDLPVRPMSRQKEDTPDIYDLQSEVRPVSEGKLALAIAGEVVKYEERQMVTVIGPLG</sequence>
<protein>
    <submittedName>
        <fullName evidence="1">Uncharacterized protein</fullName>
    </submittedName>
</protein>
<dbReference type="EMBL" id="JAPQKO010000002">
    <property type="protein sequence ID" value="KAJ5180971.1"/>
    <property type="molecule type" value="Genomic_DNA"/>
</dbReference>
<organism evidence="1 2">
    <name type="scientific">Penicillium capsulatum</name>
    <dbReference type="NCBI Taxonomy" id="69766"/>
    <lineage>
        <taxon>Eukaryota</taxon>
        <taxon>Fungi</taxon>
        <taxon>Dikarya</taxon>
        <taxon>Ascomycota</taxon>
        <taxon>Pezizomycotina</taxon>
        <taxon>Eurotiomycetes</taxon>
        <taxon>Eurotiomycetidae</taxon>
        <taxon>Eurotiales</taxon>
        <taxon>Aspergillaceae</taxon>
        <taxon>Penicillium</taxon>
    </lineage>
</organism>
<comment type="caution">
    <text evidence="1">The sequence shown here is derived from an EMBL/GenBank/DDBJ whole genome shotgun (WGS) entry which is preliminary data.</text>
</comment>
<dbReference type="AlphaFoldDB" id="A0A9W9LWT6"/>